<comment type="similarity">
    <text evidence="1">Belongs to the aldehyde dehydrogenase family.</text>
</comment>
<dbReference type="GO" id="GO:0009450">
    <property type="term" value="P:gamma-aminobutyric acid catabolic process"/>
    <property type="evidence" value="ECO:0007669"/>
    <property type="project" value="TreeGrafter"/>
</dbReference>
<reference evidence="4 5" key="1">
    <citation type="submission" date="2014-03" db="EMBL/GenBank/DDBJ databases">
        <title>The Genome Sequence of Francisella tularensis subsp. tularensis str. SCHU S4 substr. FSC043.</title>
        <authorList>
            <consortium name="The Broad Institute Genomics Platform"/>
            <consortium name="The Broad Institute Genome Sequencing Center for Infectious Disease"/>
            <person name="Chapman S.B."/>
            <person name="Guina T."/>
            <person name="Gelhaus C."/>
            <person name="Comer J."/>
            <person name="Sellati T."/>
            <person name="Sjostedt A."/>
            <person name="Young S.K."/>
            <person name="Zeng Q."/>
            <person name="Gargeya S."/>
            <person name="Abouelleil A."/>
            <person name="Alvarado L."/>
            <person name="Chapman S.B."/>
            <person name="Gainer-Dewar J."/>
            <person name="Goldberg J."/>
            <person name="Griggs A."/>
            <person name="Gujja S."/>
            <person name="Hansen M."/>
            <person name="Howarth C."/>
            <person name="Imamovic A."/>
            <person name="Larimer J."/>
            <person name="Murphy C."/>
            <person name="Naylor J."/>
            <person name="Pearson M."/>
            <person name="Poon T.W."/>
            <person name="Priest M."/>
            <person name="Roberts A."/>
            <person name="Saif S."/>
            <person name="Shea T."/>
            <person name="Sykes S."/>
            <person name="Wortman J."/>
            <person name="Nusbaum C."/>
            <person name="Birren B."/>
        </authorList>
    </citation>
    <scope>NUCLEOTIDE SEQUENCE [LARGE SCALE GENOMIC DNA]</scope>
    <source>
        <strain evidence="4 5">Schu S4</strain>
    </source>
</reference>
<dbReference type="AlphaFoldDB" id="A0AAD3AVJ8"/>
<feature type="domain" description="Aldehyde dehydrogenase" evidence="3">
    <location>
        <begin position="4"/>
        <end position="172"/>
    </location>
</feature>
<dbReference type="Gene3D" id="3.40.309.10">
    <property type="entry name" value="Aldehyde Dehydrogenase, Chain A, domain 2"/>
    <property type="match status" value="1"/>
</dbReference>
<dbReference type="PANTHER" id="PTHR43353:SF5">
    <property type="entry name" value="SUCCINATE-SEMIALDEHYDE DEHYDROGENASE, MITOCHONDRIAL"/>
    <property type="match status" value="1"/>
</dbReference>
<sequence>MTILKASLVKLKQGNGLETDVKIGPLINKAAVEKVQQHVDDALAKGGKLLCGGRINPELGGNFYEATILANMQDTMIASCEETFGPIIAIFGFDSEDEVIQRANNTKYGLASYFFSNDINQIRRVRNALAYGMVGINTGSISNEKAPFGGIKESGLGREGSDDGIYEFLEAKYSLQVFG</sequence>
<evidence type="ECO:0000256" key="2">
    <source>
        <dbReference type="ARBA" id="ARBA00023002"/>
    </source>
</evidence>
<evidence type="ECO:0000259" key="3">
    <source>
        <dbReference type="Pfam" id="PF00171"/>
    </source>
</evidence>
<dbReference type="InterPro" id="IPR016161">
    <property type="entry name" value="Ald_DH/histidinol_DH"/>
</dbReference>
<dbReference type="InterPro" id="IPR015590">
    <property type="entry name" value="Aldehyde_DH_dom"/>
</dbReference>
<evidence type="ECO:0000256" key="1">
    <source>
        <dbReference type="ARBA" id="ARBA00009986"/>
    </source>
</evidence>
<evidence type="ECO:0000313" key="4">
    <source>
        <dbReference type="EMBL" id="EZK41892.1"/>
    </source>
</evidence>
<keyword evidence="2" id="KW-0560">Oxidoreductase</keyword>
<dbReference type="PANTHER" id="PTHR43353">
    <property type="entry name" value="SUCCINATE-SEMIALDEHYDE DEHYDROGENASE, MITOCHONDRIAL"/>
    <property type="match status" value="1"/>
</dbReference>
<name>A0AAD3AVJ8_FRATT</name>
<dbReference type="GO" id="GO:0004777">
    <property type="term" value="F:succinate-semialdehyde dehydrogenase (NAD+) activity"/>
    <property type="evidence" value="ECO:0007669"/>
    <property type="project" value="TreeGrafter"/>
</dbReference>
<dbReference type="InterPro" id="IPR016162">
    <property type="entry name" value="Ald_DH_N"/>
</dbReference>
<comment type="caution">
    <text evidence="4">The sequence shown here is derived from an EMBL/GenBank/DDBJ whole genome shotgun (WGS) entry which is preliminary data.</text>
</comment>
<evidence type="ECO:0000313" key="5">
    <source>
        <dbReference type="Proteomes" id="UP000023806"/>
    </source>
</evidence>
<dbReference type="Proteomes" id="UP000023806">
    <property type="component" value="Unassembled WGS sequence"/>
</dbReference>
<organism evidence="4 5">
    <name type="scientific">Francisella tularensis subsp. tularensis str. SCHU S4 substr. FSC237</name>
    <dbReference type="NCBI Taxonomy" id="1341660"/>
    <lineage>
        <taxon>Bacteria</taxon>
        <taxon>Pseudomonadati</taxon>
        <taxon>Pseudomonadota</taxon>
        <taxon>Gammaproteobacteria</taxon>
        <taxon>Thiotrichales</taxon>
        <taxon>Francisellaceae</taxon>
        <taxon>Francisella</taxon>
    </lineage>
</organism>
<proteinExistence type="inferred from homology"/>
<dbReference type="Pfam" id="PF00171">
    <property type="entry name" value="Aldedh"/>
    <property type="match status" value="1"/>
</dbReference>
<accession>A0AAD3AVJ8</accession>
<dbReference type="SUPFAM" id="SSF53720">
    <property type="entry name" value="ALDH-like"/>
    <property type="match status" value="1"/>
</dbReference>
<dbReference type="InterPro" id="IPR016163">
    <property type="entry name" value="Ald_DH_C"/>
</dbReference>
<dbReference type="InterPro" id="IPR050740">
    <property type="entry name" value="Aldehyde_DH_Superfamily"/>
</dbReference>
<dbReference type="Gene3D" id="3.40.605.10">
    <property type="entry name" value="Aldehyde Dehydrogenase, Chain A, domain 1"/>
    <property type="match status" value="1"/>
</dbReference>
<dbReference type="EMBL" id="JIDS01000001">
    <property type="protein sequence ID" value="EZK41892.1"/>
    <property type="molecule type" value="Genomic_DNA"/>
</dbReference>
<protein>
    <recommendedName>
        <fullName evidence="3">Aldehyde dehydrogenase domain-containing protein</fullName>
    </recommendedName>
</protein>
<gene>
    <name evidence="4" type="ORF">P250_02074</name>
</gene>